<evidence type="ECO:0000256" key="1">
    <source>
        <dbReference type="ARBA" id="ARBA00001933"/>
    </source>
</evidence>
<evidence type="ECO:0000313" key="6">
    <source>
        <dbReference type="EMBL" id="TVY41640.1"/>
    </source>
</evidence>
<evidence type="ECO:0000256" key="2">
    <source>
        <dbReference type="ARBA" id="ARBA00010008"/>
    </source>
</evidence>
<evidence type="ECO:0000256" key="3">
    <source>
        <dbReference type="ARBA" id="ARBA00022679"/>
    </source>
</evidence>
<comment type="cofactor">
    <cofactor evidence="1">
        <name>pyridoxal 5'-phosphate</name>
        <dbReference type="ChEBI" id="CHEBI:597326"/>
    </cofactor>
</comment>
<feature type="domain" description="Aminotransferase class I/classII large" evidence="5">
    <location>
        <begin position="83"/>
        <end position="325"/>
    </location>
</feature>
<dbReference type="PANTHER" id="PTHR13693">
    <property type="entry name" value="CLASS II AMINOTRANSFERASE/8-AMINO-7-OXONONANOATE SYNTHASE"/>
    <property type="match status" value="1"/>
</dbReference>
<reference evidence="6 7" key="1">
    <citation type="submission" date="2018-05" db="EMBL/GenBank/DDBJ databases">
        <title>Genome sequencing and assembly of the regulated plant pathogen Lachnellula willkommii and related sister species for the development of diagnostic species identification markers.</title>
        <authorList>
            <person name="Giroux E."/>
            <person name="Bilodeau G."/>
        </authorList>
    </citation>
    <scope>NUCLEOTIDE SEQUENCE [LARGE SCALE GENOMIC DNA]</scope>
    <source>
        <strain evidence="6 7">CBS 197.66</strain>
    </source>
</reference>
<dbReference type="GO" id="GO:0016740">
    <property type="term" value="F:transferase activity"/>
    <property type="evidence" value="ECO:0007669"/>
    <property type="project" value="UniProtKB-KW"/>
</dbReference>
<evidence type="ECO:0000313" key="7">
    <source>
        <dbReference type="Proteomes" id="UP000462212"/>
    </source>
</evidence>
<evidence type="ECO:0000256" key="4">
    <source>
        <dbReference type="ARBA" id="ARBA00022898"/>
    </source>
</evidence>
<dbReference type="InterPro" id="IPR050087">
    <property type="entry name" value="AON_synthase_class-II"/>
</dbReference>
<dbReference type="Gene3D" id="3.40.640.10">
    <property type="entry name" value="Type I PLP-dependent aspartate aminotransferase-like (Major domain)"/>
    <property type="match status" value="1"/>
</dbReference>
<dbReference type="InterPro" id="IPR015422">
    <property type="entry name" value="PyrdxlP-dep_Trfase_small"/>
</dbReference>
<gene>
    <name evidence="6" type="ORF">LSUB1_G005185</name>
</gene>
<comment type="similarity">
    <text evidence="2">Belongs to the class-II pyridoxal-phosphate-dependent aminotransferase family. BioF subfamily.</text>
</comment>
<dbReference type="InterPro" id="IPR015421">
    <property type="entry name" value="PyrdxlP-dep_Trfase_major"/>
</dbReference>
<keyword evidence="7" id="KW-1185">Reference proteome</keyword>
<accession>A0A8H8RXR1</accession>
<dbReference type="InterPro" id="IPR004839">
    <property type="entry name" value="Aminotransferase_I/II_large"/>
</dbReference>
<dbReference type="GO" id="GO:0030170">
    <property type="term" value="F:pyridoxal phosphate binding"/>
    <property type="evidence" value="ECO:0007669"/>
    <property type="project" value="InterPro"/>
</dbReference>
<dbReference type="SUPFAM" id="SSF53383">
    <property type="entry name" value="PLP-dependent transferases"/>
    <property type="match status" value="1"/>
</dbReference>
<name>A0A8H8RXR1_9HELO</name>
<protein>
    <submittedName>
        <fullName evidence="6">8-amino-7-oxononanoate synthase</fullName>
    </submittedName>
</protein>
<dbReference type="AlphaFoldDB" id="A0A8H8RXR1"/>
<dbReference type="Gene3D" id="3.90.1150.10">
    <property type="entry name" value="Aspartate Aminotransferase, domain 1"/>
    <property type="match status" value="1"/>
</dbReference>
<dbReference type="InterPro" id="IPR015424">
    <property type="entry name" value="PyrdxlP-dep_Trfase"/>
</dbReference>
<proteinExistence type="inferred from homology"/>
<organism evidence="6 7">
    <name type="scientific">Lachnellula subtilissima</name>
    <dbReference type="NCBI Taxonomy" id="602034"/>
    <lineage>
        <taxon>Eukaryota</taxon>
        <taxon>Fungi</taxon>
        <taxon>Dikarya</taxon>
        <taxon>Ascomycota</taxon>
        <taxon>Pezizomycotina</taxon>
        <taxon>Leotiomycetes</taxon>
        <taxon>Helotiales</taxon>
        <taxon>Lachnaceae</taxon>
        <taxon>Lachnellula</taxon>
    </lineage>
</organism>
<dbReference type="EMBL" id="QGMJ01000128">
    <property type="protein sequence ID" value="TVY41640.1"/>
    <property type="molecule type" value="Genomic_DNA"/>
</dbReference>
<dbReference type="GO" id="GO:0009102">
    <property type="term" value="P:biotin biosynthetic process"/>
    <property type="evidence" value="ECO:0007669"/>
    <property type="project" value="TreeGrafter"/>
</dbReference>
<evidence type="ECO:0000259" key="5">
    <source>
        <dbReference type="Pfam" id="PF00155"/>
    </source>
</evidence>
<dbReference type="Proteomes" id="UP000462212">
    <property type="component" value="Unassembled WGS sequence"/>
</dbReference>
<comment type="caution">
    <text evidence="6">The sequence shown here is derived from an EMBL/GenBank/DDBJ whole genome shotgun (WGS) entry which is preliminary data.</text>
</comment>
<keyword evidence="4" id="KW-0663">Pyridoxal phosphate</keyword>
<dbReference type="OrthoDB" id="2382073at2759"/>
<dbReference type="Pfam" id="PF00155">
    <property type="entry name" value="Aminotran_1_2"/>
    <property type="match status" value="1"/>
</dbReference>
<dbReference type="PANTHER" id="PTHR13693:SF77">
    <property type="entry name" value="8-AMINO-7-OXONONANOATE SYNTHASE"/>
    <property type="match status" value="1"/>
</dbReference>
<sequence>MYSDILFKTWLQEQTPRAPLMKNEPAFYRRLEQSLDKARKDNGLITVKPRWDDTVVDLTTSDFLSLNRTGRIREAFKSELARHGDFVSAPPREIADFHNSETAWIAHSGFFANVGVLEAVLLPGDAIVYDELSHASTILGMKVSMAAEKIPFKHNSLDSLRDVLESLKNSGPAFASGEQSILICVESVYSMEGDICPLKEFVDLAKEMFPAGNAQFIIDEAHSSGVIGPKGSGLVQMLGLEKEISIRLHMCSKALASTGGVILCNKTIRSTIIQNSRALTYSGAPSFPMVASIRAGYQLLISGETQKAQDDIQRNAKYFFELLTTDPICEEAIDEGLLTIPLADDWEQRSIHSHIIPIKTPSHIQLYPKERAASDWFCTRTTQEKR</sequence>
<keyword evidence="3" id="KW-0808">Transferase</keyword>